<evidence type="ECO:0000256" key="1">
    <source>
        <dbReference type="SAM" id="MobiDB-lite"/>
    </source>
</evidence>
<keyword evidence="3" id="KW-1185">Reference proteome</keyword>
<feature type="region of interest" description="Disordered" evidence="1">
    <location>
        <begin position="103"/>
        <end position="125"/>
    </location>
</feature>
<name>A0A8S1GRV1_9PELO</name>
<reference evidence="2" key="1">
    <citation type="submission" date="2020-10" db="EMBL/GenBank/DDBJ databases">
        <authorList>
            <person name="Kikuchi T."/>
        </authorList>
    </citation>
    <scope>NUCLEOTIDE SEQUENCE</scope>
    <source>
        <strain evidence="2">NKZ352</strain>
    </source>
</reference>
<feature type="compositionally biased region" description="Basic residues" evidence="1">
    <location>
        <begin position="112"/>
        <end position="125"/>
    </location>
</feature>
<feature type="region of interest" description="Disordered" evidence="1">
    <location>
        <begin position="148"/>
        <end position="167"/>
    </location>
</feature>
<feature type="compositionally biased region" description="Low complexity" evidence="1">
    <location>
        <begin position="392"/>
        <end position="413"/>
    </location>
</feature>
<accession>A0A8S1GRV1</accession>
<evidence type="ECO:0000313" key="2">
    <source>
        <dbReference type="EMBL" id="CAD6186186.1"/>
    </source>
</evidence>
<sequence>MPYSTGSIDSGYHGMHRHTKRLESRPKTTGGLTVFDYYEASSNSSDLTAMSVTGTDEDDSLYFSTTPGTPSSPPLADTHLLSDFLDVAVQHHRRHIDEKKGATTIIPPSKSGRARARRSKKKLRRGPTQMFDIGSAIGSCCSMPGSSAQMMPNDMGGGRGRRRRPNQNRSRLEDLAFQVYVYFQSLLAVLVQQLEDVEKSDAASTSSSSSSSTHSDGAAYYSLLTTSIREYLMFLERNYALSCRAQNAGTQTPSSSSSSSNDATNNIDWTRVSRTDFATNEDVMRAVQQLAKNANTSAAAAAAAAAATAGAMPMTMPSPQLAAITAAAIAGGYQPQLAYMSQDERNNLELFSRLNGLPSLPYYPHPSLSHNRPGSNGQPHLTSQPPPPVLPPATASTSRHPSSSSMYGGSNNSINTLGVNTSIPPPPTPSSLSSANRVQHPPPIPSKDAPVNVSRSLSGNVNGVPKANEVHHVAPQKECYSAVLQRGNSDAERDRPKVAVKKEEVPLLVLGMMERPEICMLF</sequence>
<evidence type="ECO:0000313" key="3">
    <source>
        <dbReference type="Proteomes" id="UP000835052"/>
    </source>
</evidence>
<gene>
    <name evidence="2" type="ORF">CAUJ_LOCUS2105</name>
</gene>
<dbReference type="AlphaFoldDB" id="A0A8S1GRV1"/>
<feature type="region of interest" description="Disordered" evidence="1">
    <location>
        <begin position="362"/>
        <end position="455"/>
    </location>
</feature>
<dbReference type="Proteomes" id="UP000835052">
    <property type="component" value="Unassembled WGS sequence"/>
</dbReference>
<feature type="region of interest" description="Disordered" evidence="1">
    <location>
        <begin position="247"/>
        <end position="266"/>
    </location>
</feature>
<organism evidence="2 3">
    <name type="scientific">Caenorhabditis auriculariae</name>
    <dbReference type="NCBI Taxonomy" id="2777116"/>
    <lineage>
        <taxon>Eukaryota</taxon>
        <taxon>Metazoa</taxon>
        <taxon>Ecdysozoa</taxon>
        <taxon>Nematoda</taxon>
        <taxon>Chromadorea</taxon>
        <taxon>Rhabditida</taxon>
        <taxon>Rhabditina</taxon>
        <taxon>Rhabditomorpha</taxon>
        <taxon>Rhabditoidea</taxon>
        <taxon>Rhabditidae</taxon>
        <taxon>Peloderinae</taxon>
        <taxon>Caenorhabditis</taxon>
    </lineage>
</organism>
<proteinExistence type="predicted"/>
<dbReference type="EMBL" id="CAJGYM010000004">
    <property type="protein sequence ID" value="CAD6186186.1"/>
    <property type="molecule type" value="Genomic_DNA"/>
</dbReference>
<comment type="caution">
    <text evidence="2">The sequence shown here is derived from an EMBL/GenBank/DDBJ whole genome shotgun (WGS) entry which is preliminary data.</text>
</comment>
<feature type="region of interest" description="Disordered" evidence="1">
    <location>
        <begin position="1"/>
        <end position="28"/>
    </location>
</feature>
<protein>
    <submittedName>
        <fullName evidence="2">Uncharacterized protein</fullName>
    </submittedName>
</protein>